<dbReference type="Proteomes" id="UP000799770">
    <property type="component" value="Unassembled WGS sequence"/>
</dbReference>
<evidence type="ECO:0000313" key="3">
    <source>
        <dbReference type="Proteomes" id="UP000799770"/>
    </source>
</evidence>
<evidence type="ECO:0000256" key="1">
    <source>
        <dbReference type="SAM" id="MobiDB-lite"/>
    </source>
</evidence>
<evidence type="ECO:0008006" key="4">
    <source>
        <dbReference type="Google" id="ProtNLM"/>
    </source>
</evidence>
<keyword evidence="3" id="KW-1185">Reference proteome</keyword>
<feature type="region of interest" description="Disordered" evidence="1">
    <location>
        <begin position="26"/>
        <end position="96"/>
    </location>
</feature>
<sequence>MASSHIIDPDGDVDLVLRQESELRMDWGFVTTPSPSSLGYRRDVAPDAKESKKKKKGRRSAFAWDLEPEPAPEPEPELEAEPEQGQLAETPLPPDTDDMLVRIRVSSRHLMLASSYFKRSLGGELAEGHTLRSERHVEVDMKGQDPDTMLLVMNVIHGRFRRLPLSVDLNALTRVAALVDYLECHEVVEPFVDKWIEQLKGDITEDYSKELIQWLCISQVFNKETLFEAVTRIAICRARDLIDKADLPIRDRIEDELNRQRSATIENLLSGLENLLQDLLHDRNQCDYECNALRYGTLTKELASRGLHSPGPQAPYLGYSFENIVSSVVHIQDSPCRSLHSRSMFGSPCASNPQINTLVQQIEQSLKGLSLDKF</sequence>
<dbReference type="EMBL" id="ML977346">
    <property type="protein sequence ID" value="KAF2108625.1"/>
    <property type="molecule type" value="Genomic_DNA"/>
</dbReference>
<accession>A0A6A5YND1</accession>
<gene>
    <name evidence="2" type="ORF">BDV96DRAFT_652565</name>
</gene>
<dbReference type="OrthoDB" id="3786525at2759"/>
<feature type="compositionally biased region" description="Acidic residues" evidence="1">
    <location>
        <begin position="66"/>
        <end position="82"/>
    </location>
</feature>
<dbReference type="AlphaFoldDB" id="A0A6A5YND1"/>
<protein>
    <recommendedName>
        <fullName evidence="4">BTB domain-containing protein</fullName>
    </recommendedName>
</protein>
<proteinExistence type="predicted"/>
<evidence type="ECO:0000313" key="2">
    <source>
        <dbReference type="EMBL" id="KAF2108625.1"/>
    </source>
</evidence>
<feature type="compositionally biased region" description="Basic and acidic residues" evidence="1">
    <location>
        <begin position="40"/>
        <end position="50"/>
    </location>
</feature>
<organism evidence="2 3">
    <name type="scientific">Lophiotrema nucula</name>
    <dbReference type="NCBI Taxonomy" id="690887"/>
    <lineage>
        <taxon>Eukaryota</taxon>
        <taxon>Fungi</taxon>
        <taxon>Dikarya</taxon>
        <taxon>Ascomycota</taxon>
        <taxon>Pezizomycotina</taxon>
        <taxon>Dothideomycetes</taxon>
        <taxon>Pleosporomycetidae</taxon>
        <taxon>Pleosporales</taxon>
        <taxon>Lophiotremataceae</taxon>
        <taxon>Lophiotrema</taxon>
    </lineage>
</organism>
<reference evidence="2" key="1">
    <citation type="journal article" date="2020" name="Stud. Mycol.">
        <title>101 Dothideomycetes genomes: a test case for predicting lifestyles and emergence of pathogens.</title>
        <authorList>
            <person name="Haridas S."/>
            <person name="Albert R."/>
            <person name="Binder M."/>
            <person name="Bloem J."/>
            <person name="Labutti K."/>
            <person name="Salamov A."/>
            <person name="Andreopoulos B."/>
            <person name="Baker S."/>
            <person name="Barry K."/>
            <person name="Bills G."/>
            <person name="Bluhm B."/>
            <person name="Cannon C."/>
            <person name="Castanera R."/>
            <person name="Culley D."/>
            <person name="Daum C."/>
            <person name="Ezra D."/>
            <person name="Gonzalez J."/>
            <person name="Henrissat B."/>
            <person name="Kuo A."/>
            <person name="Liang C."/>
            <person name="Lipzen A."/>
            <person name="Lutzoni F."/>
            <person name="Magnuson J."/>
            <person name="Mondo S."/>
            <person name="Nolan M."/>
            <person name="Ohm R."/>
            <person name="Pangilinan J."/>
            <person name="Park H.-J."/>
            <person name="Ramirez L."/>
            <person name="Alfaro M."/>
            <person name="Sun H."/>
            <person name="Tritt A."/>
            <person name="Yoshinaga Y."/>
            <person name="Zwiers L.-H."/>
            <person name="Turgeon B."/>
            <person name="Goodwin S."/>
            <person name="Spatafora J."/>
            <person name="Crous P."/>
            <person name="Grigoriev I."/>
        </authorList>
    </citation>
    <scope>NUCLEOTIDE SEQUENCE</scope>
    <source>
        <strain evidence="2">CBS 627.86</strain>
    </source>
</reference>
<name>A0A6A5YND1_9PLEO</name>